<evidence type="ECO:0000256" key="1">
    <source>
        <dbReference type="ARBA" id="ARBA00004442"/>
    </source>
</evidence>
<organism evidence="9 10">
    <name type="scientific">Oceanisphaera sediminis</name>
    <dbReference type="NCBI Taxonomy" id="981381"/>
    <lineage>
        <taxon>Bacteria</taxon>
        <taxon>Pseudomonadati</taxon>
        <taxon>Pseudomonadota</taxon>
        <taxon>Gammaproteobacteria</taxon>
        <taxon>Aeromonadales</taxon>
        <taxon>Aeromonadaceae</taxon>
        <taxon>Oceanisphaera</taxon>
    </lineage>
</organism>
<evidence type="ECO:0000256" key="3">
    <source>
        <dbReference type="ARBA" id="ARBA00022448"/>
    </source>
</evidence>
<feature type="signal peptide" evidence="8">
    <location>
        <begin position="1"/>
        <end position="20"/>
    </location>
</feature>
<evidence type="ECO:0000256" key="8">
    <source>
        <dbReference type="SAM" id="SignalP"/>
    </source>
</evidence>
<dbReference type="EMBL" id="BAABDS010000024">
    <property type="protein sequence ID" value="GAA3708116.1"/>
    <property type="molecule type" value="Genomic_DNA"/>
</dbReference>
<dbReference type="SUPFAM" id="SSF56954">
    <property type="entry name" value="Outer membrane efflux proteins (OEP)"/>
    <property type="match status" value="1"/>
</dbReference>
<sequence>MKKTLLSTLILLCAAGPAQAEDLLDIYQQATQNDPQVRQAKAERDAAFEKINESRAPLLPQVNLAASANYTQSNQNDRTTRSNTGVGATLDQSLYRKANWINLDITEKAATQTDVSYKQVQQALILRATQAYFAVLSAEDTLSFVQANKEAVSRQLDQTKQRFEVGLSAMTDVHEAQAQFDQALAEEISAENAVNNAKEALRELTNMSYARLNKLDTETFSPQPSVVAADAWLDIALEQNLELHLQRIGKDIANEQIGLAQSGHLPTLDLNAGLNSNYTDSKNSGSGFGSSDGTLSEGTIGLTFNLPVYTGGATSSQVKQAQYNYVAASEQLERSFRSVQSQVYSSYNDVSAATGSVRAFEQFVISAQSALDATEAGYEVGTRTIVDVLNATRQLYDAKQNLSAARYNYILSQLQLKQAAGNLTEQDLIDINNGLKR</sequence>
<keyword evidence="4" id="KW-1134">Transmembrane beta strand</keyword>
<evidence type="ECO:0000313" key="10">
    <source>
        <dbReference type="Proteomes" id="UP001501479"/>
    </source>
</evidence>
<feature type="chain" id="PRO_5045670011" evidence="8">
    <location>
        <begin position="21"/>
        <end position="437"/>
    </location>
</feature>
<comment type="subcellular location">
    <subcellularLocation>
        <location evidence="1">Cell outer membrane</location>
    </subcellularLocation>
</comment>
<dbReference type="Proteomes" id="UP001501479">
    <property type="component" value="Unassembled WGS sequence"/>
</dbReference>
<dbReference type="InterPro" id="IPR010130">
    <property type="entry name" value="T1SS_OMP_TolC"/>
</dbReference>
<keyword evidence="8" id="KW-0732">Signal</keyword>
<dbReference type="Pfam" id="PF02321">
    <property type="entry name" value="OEP"/>
    <property type="match status" value="2"/>
</dbReference>
<dbReference type="Gene3D" id="1.20.1600.10">
    <property type="entry name" value="Outer membrane efflux proteins (OEP)"/>
    <property type="match status" value="1"/>
</dbReference>
<keyword evidence="3" id="KW-0813">Transport</keyword>
<dbReference type="RefSeq" id="WP_344963684.1">
    <property type="nucleotide sequence ID" value="NZ_BAABDS010000024.1"/>
</dbReference>
<evidence type="ECO:0000313" key="9">
    <source>
        <dbReference type="EMBL" id="GAA3708116.1"/>
    </source>
</evidence>
<dbReference type="PANTHER" id="PTHR30026:SF20">
    <property type="entry name" value="OUTER MEMBRANE PROTEIN TOLC"/>
    <property type="match status" value="1"/>
</dbReference>
<evidence type="ECO:0000256" key="5">
    <source>
        <dbReference type="ARBA" id="ARBA00022692"/>
    </source>
</evidence>
<keyword evidence="10" id="KW-1185">Reference proteome</keyword>
<evidence type="ECO:0000256" key="6">
    <source>
        <dbReference type="ARBA" id="ARBA00023136"/>
    </source>
</evidence>
<evidence type="ECO:0000256" key="4">
    <source>
        <dbReference type="ARBA" id="ARBA00022452"/>
    </source>
</evidence>
<dbReference type="InterPro" id="IPR003423">
    <property type="entry name" value="OMP_efflux"/>
</dbReference>
<evidence type="ECO:0000256" key="2">
    <source>
        <dbReference type="ARBA" id="ARBA00007613"/>
    </source>
</evidence>
<reference evidence="10" key="1">
    <citation type="journal article" date="2019" name="Int. J. Syst. Evol. Microbiol.">
        <title>The Global Catalogue of Microorganisms (GCM) 10K type strain sequencing project: providing services to taxonomists for standard genome sequencing and annotation.</title>
        <authorList>
            <consortium name="The Broad Institute Genomics Platform"/>
            <consortium name="The Broad Institute Genome Sequencing Center for Infectious Disease"/>
            <person name="Wu L."/>
            <person name="Ma J."/>
        </authorList>
    </citation>
    <scope>NUCLEOTIDE SEQUENCE [LARGE SCALE GENOMIC DNA]</scope>
    <source>
        <strain evidence="10">JCM 17329</strain>
    </source>
</reference>
<comment type="caution">
    <text evidence="9">The sequence shown here is derived from an EMBL/GenBank/DDBJ whole genome shotgun (WGS) entry which is preliminary data.</text>
</comment>
<protein>
    <submittedName>
        <fullName evidence="9">Outer membrane channel protein TolC</fullName>
    </submittedName>
</protein>
<proteinExistence type="inferred from homology"/>
<dbReference type="NCBIfam" id="NF007002">
    <property type="entry name" value="PRK09465.1"/>
    <property type="match status" value="1"/>
</dbReference>
<keyword evidence="5" id="KW-0812">Transmembrane</keyword>
<accession>A0ABP7DQL8</accession>
<dbReference type="InterPro" id="IPR051906">
    <property type="entry name" value="TolC-like"/>
</dbReference>
<dbReference type="InterPro" id="IPR058622">
    <property type="entry name" value="TolC"/>
</dbReference>
<dbReference type="NCBIfam" id="TIGR01844">
    <property type="entry name" value="type_I_sec_TolC"/>
    <property type="match status" value="1"/>
</dbReference>
<gene>
    <name evidence="9" type="primary">tolC</name>
    <name evidence="9" type="ORF">GCM10022421_13850</name>
</gene>
<comment type="similarity">
    <text evidence="2">Belongs to the outer membrane factor (OMF) (TC 1.B.17) family.</text>
</comment>
<keyword evidence="7" id="KW-0998">Cell outer membrane</keyword>
<name>A0ABP7DQL8_9GAMM</name>
<evidence type="ECO:0000256" key="7">
    <source>
        <dbReference type="ARBA" id="ARBA00023237"/>
    </source>
</evidence>
<keyword evidence="6" id="KW-0472">Membrane</keyword>
<dbReference type="PANTHER" id="PTHR30026">
    <property type="entry name" value="OUTER MEMBRANE PROTEIN TOLC"/>
    <property type="match status" value="1"/>
</dbReference>